<keyword evidence="3" id="KW-1185">Reference proteome</keyword>
<name>A0A328BTW3_9BACT</name>
<dbReference type="Proteomes" id="UP000248553">
    <property type="component" value="Unassembled WGS sequence"/>
</dbReference>
<accession>A0A328BTW3</accession>
<organism evidence="2 3">
    <name type="scientific">Hymenobacter edaphi</name>
    <dbReference type="NCBI Taxonomy" id="2211146"/>
    <lineage>
        <taxon>Bacteria</taxon>
        <taxon>Pseudomonadati</taxon>
        <taxon>Bacteroidota</taxon>
        <taxon>Cytophagia</taxon>
        <taxon>Cytophagales</taxon>
        <taxon>Hymenobacteraceae</taxon>
        <taxon>Hymenobacter</taxon>
    </lineage>
</organism>
<gene>
    <name evidence="2" type="ORF">DLM85_03715</name>
</gene>
<feature type="chain" id="PRO_5016272832" description="Periplasmic heavy metal sensor" evidence="1">
    <location>
        <begin position="21"/>
        <end position="124"/>
    </location>
</feature>
<dbReference type="EMBL" id="QHKM01000001">
    <property type="protein sequence ID" value="RAK69971.1"/>
    <property type="molecule type" value="Genomic_DNA"/>
</dbReference>
<dbReference type="RefSeq" id="WP_111476707.1">
    <property type="nucleotide sequence ID" value="NZ_QHKM01000001.1"/>
</dbReference>
<sequence>MKKLLLLAGLAFGFLTAASAATKDSESENPLHQRATVLTRAMASKMQLDEGQYLKLKQLNLRMLSTMEDLKDRFAADPEIRDIRMAEAQTSYHMELALMLRPTQLTAYKQSQASMTALGLPSGR</sequence>
<keyword evidence="1" id="KW-0732">Signal</keyword>
<protein>
    <recommendedName>
        <fullName evidence="4">Periplasmic heavy metal sensor</fullName>
    </recommendedName>
</protein>
<dbReference type="AlphaFoldDB" id="A0A328BTW3"/>
<evidence type="ECO:0000256" key="1">
    <source>
        <dbReference type="SAM" id="SignalP"/>
    </source>
</evidence>
<evidence type="ECO:0000313" key="2">
    <source>
        <dbReference type="EMBL" id="RAK69971.1"/>
    </source>
</evidence>
<reference evidence="3" key="1">
    <citation type="submission" date="2018-05" db="EMBL/GenBank/DDBJ databases">
        <authorList>
            <person name="Nie L."/>
        </authorList>
    </citation>
    <scope>NUCLEOTIDE SEQUENCE [LARGE SCALE GENOMIC DNA]</scope>
    <source>
        <strain evidence="3">NL</strain>
    </source>
</reference>
<comment type="caution">
    <text evidence="2">The sequence shown here is derived from an EMBL/GenBank/DDBJ whole genome shotgun (WGS) entry which is preliminary data.</text>
</comment>
<feature type="signal peptide" evidence="1">
    <location>
        <begin position="1"/>
        <end position="20"/>
    </location>
</feature>
<evidence type="ECO:0008006" key="4">
    <source>
        <dbReference type="Google" id="ProtNLM"/>
    </source>
</evidence>
<dbReference type="OrthoDB" id="882534at2"/>
<evidence type="ECO:0000313" key="3">
    <source>
        <dbReference type="Proteomes" id="UP000248553"/>
    </source>
</evidence>
<proteinExistence type="predicted"/>